<feature type="compositionally biased region" description="Low complexity" evidence="11">
    <location>
        <begin position="1094"/>
        <end position="1111"/>
    </location>
</feature>
<dbReference type="Pfam" id="PF00003">
    <property type="entry name" value="7tm_3"/>
    <property type="match status" value="1"/>
</dbReference>
<evidence type="ECO:0000256" key="1">
    <source>
        <dbReference type="ARBA" id="ARBA00004141"/>
    </source>
</evidence>
<evidence type="ECO:0000256" key="6">
    <source>
        <dbReference type="ARBA" id="ARBA00022729"/>
    </source>
</evidence>
<evidence type="ECO:0000256" key="4">
    <source>
        <dbReference type="ARBA" id="ARBA00022475"/>
    </source>
</evidence>
<evidence type="ECO:0000256" key="12">
    <source>
        <dbReference type="SAM" id="Phobius"/>
    </source>
</evidence>
<dbReference type="PANTHER" id="PTHR34296:SF2">
    <property type="entry name" value="ABC TRANSPORTER GUANOSINE-BINDING PROTEIN NUPN"/>
    <property type="match status" value="1"/>
</dbReference>
<feature type="transmembrane region" description="Helical" evidence="12">
    <location>
        <begin position="873"/>
        <end position="895"/>
    </location>
</feature>
<dbReference type="EMBL" id="BRYB01003558">
    <property type="protein sequence ID" value="GMI38710.1"/>
    <property type="molecule type" value="Genomic_DNA"/>
</dbReference>
<keyword evidence="7 12" id="KW-1133">Transmembrane helix</keyword>
<dbReference type="InterPro" id="IPR050957">
    <property type="entry name" value="BMP_lipoprotein"/>
</dbReference>
<dbReference type="SUPFAM" id="SSF53822">
    <property type="entry name" value="Periplasmic binding protein-like I"/>
    <property type="match status" value="1"/>
</dbReference>
<evidence type="ECO:0000256" key="11">
    <source>
        <dbReference type="SAM" id="MobiDB-lite"/>
    </source>
</evidence>
<evidence type="ECO:0000256" key="13">
    <source>
        <dbReference type="SAM" id="SignalP"/>
    </source>
</evidence>
<reference evidence="15 16" key="1">
    <citation type="journal article" date="2023" name="Commun. Biol.">
        <title>Genome analysis of Parmales, the sister group of diatoms, reveals the evolutionary specialization of diatoms from phago-mixotrophs to photoautotrophs.</title>
        <authorList>
            <person name="Ban H."/>
            <person name="Sato S."/>
            <person name="Yoshikawa S."/>
            <person name="Yamada K."/>
            <person name="Nakamura Y."/>
            <person name="Ichinomiya M."/>
            <person name="Sato N."/>
            <person name="Blanc-Mathieu R."/>
            <person name="Endo H."/>
            <person name="Kuwata A."/>
            <person name="Ogata H."/>
        </authorList>
    </citation>
    <scope>NUCLEOTIDE SEQUENCE [LARGE SCALE GENOMIC DNA]</scope>
</reference>
<evidence type="ECO:0000259" key="14">
    <source>
        <dbReference type="PROSITE" id="PS50259"/>
    </source>
</evidence>
<organism evidence="15 16">
    <name type="scientific">Tetraparma gracilis</name>
    <dbReference type="NCBI Taxonomy" id="2962635"/>
    <lineage>
        <taxon>Eukaryota</taxon>
        <taxon>Sar</taxon>
        <taxon>Stramenopiles</taxon>
        <taxon>Ochrophyta</taxon>
        <taxon>Bolidophyceae</taxon>
        <taxon>Parmales</taxon>
        <taxon>Triparmaceae</taxon>
        <taxon>Tetraparma</taxon>
    </lineage>
</organism>
<evidence type="ECO:0000256" key="2">
    <source>
        <dbReference type="ARBA" id="ARBA00004193"/>
    </source>
</evidence>
<dbReference type="Gene3D" id="2.120.10.80">
    <property type="entry name" value="Kelch-type beta propeller"/>
    <property type="match status" value="2"/>
</dbReference>
<feature type="domain" description="G-protein coupled receptors family 3 profile" evidence="14">
    <location>
        <begin position="857"/>
        <end position="1081"/>
    </location>
</feature>
<evidence type="ECO:0000256" key="7">
    <source>
        <dbReference type="ARBA" id="ARBA00022989"/>
    </source>
</evidence>
<keyword evidence="10" id="KW-0449">Lipoprotein</keyword>
<dbReference type="PROSITE" id="PS50259">
    <property type="entry name" value="G_PROTEIN_RECEP_F3_4"/>
    <property type="match status" value="1"/>
</dbReference>
<dbReference type="InterPro" id="IPR003760">
    <property type="entry name" value="PnrA-like"/>
</dbReference>
<dbReference type="CDD" id="cd15047">
    <property type="entry name" value="7tmC_GABA-B-like"/>
    <property type="match status" value="1"/>
</dbReference>
<keyword evidence="16" id="KW-1185">Reference proteome</keyword>
<keyword evidence="5 12" id="KW-0812">Transmembrane</keyword>
<dbReference type="SUPFAM" id="SSF117281">
    <property type="entry name" value="Kelch motif"/>
    <property type="match status" value="1"/>
</dbReference>
<evidence type="ECO:0000256" key="8">
    <source>
        <dbReference type="ARBA" id="ARBA00023136"/>
    </source>
</evidence>
<feature type="region of interest" description="Disordered" evidence="11">
    <location>
        <begin position="1093"/>
        <end position="1117"/>
    </location>
</feature>
<feature type="transmembrane region" description="Helical" evidence="12">
    <location>
        <begin position="907"/>
        <end position="926"/>
    </location>
</feature>
<comment type="subcellular location">
    <subcellularLocation>
        <location evidence="2">Cell membrane</location>
        <topology evidence="2">Lipid-anchor</topology>
    </subcellularLocation>
    <subcellularLocation>
        <location evidence="1">Membrane</location>
        <topology evidence="1">Multi-pass membrane protein</topology>
    </subcellularLocation>
</comment>
<dbReference type="PANTHER" id="PTHR34296">
    <property type="entry name" value="TRANSCRIPTIONAL ACTIVATOR PROTEIN MED"/>
    <property type="match status" value="1"/>
</dbReference>
<evidence type="ECO:0000313" key="15">
    <source>
        <dbReference type="EMBL" id="GMI38710.1"/>
    </source>
</evidence>
<feature type="transmembrane region" description="Helical" evidence="12">
    <location>
        <begin position="947"/>
        <end position="968"/>
    </location>
</feature>
<keyword evidence="4" id="KW-1003">Cell membrane</keyword>
<keyword evidence="6 13" id="KW-0732">Signal</keyword>
<evidence type="ECO:0000256" key="3">
    <source>
        <dbReference type="ARBA" id="ARBA00008610"/>
    </source>
</evidence>
<dbReference type="Proteomes" id="UP001165060">
    <property type="component" value="Unassembled WGS sequence"/>
</dbReference>
<evidence type="ECO:0000256" key="5">
    <source>
        <dbReference type="ARBA" id="ARBA00022692"/>
    </source>
</evidence>
<comment type="similarity">
    <text evidence="3">Belongs to the BMP lipoprotein family.</text>
</comment>
<evidence type="ECO:0000256" key="9">
    <source>
        <dbReference type="ARBA" id="ARBA00023180"/>
    </source>
</evidence>
<feature type="transmembrane region" description="Helical" evidence="12">
    <location>
        <begin position="1000"/>
        <end position="1017"/>
    </location>
</feature>
<proteinExistence type="inferred from homology"/>
<evidence type="ECO:0000313" key="16">
    <source>
        <dbReference type="Proteomes" id="UP001165060"/>
    </source>
</evidence>
<feature type="chain" id="PRO_5045670801" description="G-protein coupled receptors family 3 profile domain-containing protein" evidence="13">
    <location>
        <begin position="22"/>
        <end position="1139"/>
    </location>
</feature>
<gene>
    <name evidence="15" type="ORF">TeGR_g14558</name>
</gene>
<sequence length="1139" mass="118672">MQPPLALLLVLPCLLLSCVSSTHVHLFMTPGSSVEDGGFNQMAAEALEKLAADPTLDVGWTLYNTYSAEGAEGEGADVTAEEGYAAAIAGVAAEGRPGDDLLVFLGFNFDAAVAAAAVAHPSHLLVQVDSCPPNKASVGNVVCALFAEEQVAFAAGALAALASSSGVVGGVFGAPLGPLLRFEQGFKAGARHAVPGVAVETQFVHDFGDLAAGAAVAEHMVASRGADVIFGAAGGTSIGALNWCLAHNVSAIGVDSDQFHSVYGGDAQATPGLGHLLSSAQKAVGAAVERVAREFAEGTLAAAAAEAAYTFDYSNGGVKMAPCHLACDKLSLKQRSEVDAVQTKLAAGLVKAPLDGRNLLALYDKSSPPMPPFSWAAASPYGRPPAARYGAASATITDGWRQASVLMVFGGNDADGTALGDMWEFTPMADQWQEHTLSNLLNVHSPAGQERTDVPAPRGGAALAQVSGVSGYGCCGGGESLLLFGGWSAAALYLADAWVFSRSNDWGTTGSQWTKLPEVSPSPSGRKDFAMASLGSTTYVFGGQSADSLLADFWKHDFTDADKKLNGTSTLHEWEELAPPSGVAGRIGAAMFEHGGYIYLLGGESDQGAMLADFHKYEPVGGSWLPLTPIPTPIAFANMAFVDLEFRGDSVFVMGGNGVSGVNDKIFVYDITADSWSESSQTVDAPGTNSTCEALFEVEEERDFAKYTTKAAGGVTSTGVLVQFGGLTDDQTVSPDATVFVTGDKLCSIVADVTTMFGSSDGIAAAVLTESGEEGGGHSLLGFNEGVCGKGGTYEKVFYWTGTLDGSAPQCVVDEESPLPSAIKDIECEYVPSNGSTAIMITALSCAGAVFCFAVGLVVFANRSAAVFKLSQTNFLLLSVLGAILLCASNLTSLGPNSSATKCMSQSIAFSISFSIMFFPLFAKIHRIHKLLSNTKLHKVNVSQEKIMSVIAAALGVEIAIMVAWCVADPLVPTTSLNPHGFETVDCEAREGGQIHLLNVVYKAMLIIYGCRISYATRDYDPRIAEARAIMLGMYFILLMGSLMAAITFIGVSARVSATVLCFTSVFGACTLVGLVILPKLGKTTLTRQEIMEGSLNTSNNTGSRTGTSSGAAVDPLELETLREKCDQLERENAALKSR</sequence>
<dbReference type="InterPro" id="IPR017978">
    <property type="entry name" value="GPCR_3_C"/>
</dbReference>
<feature type="transmembrane region" description="Helical" evidence="12">
    <location>
        <begin position="1029"/>
        <end position="1052"/>
    </location>
</feature>
<feature type="transmembrane region" description="Helical" evidence="12">
    <location>
        <begin position="1058"/>
        <end position="1078"/>
    </location>
</feature>
<dbReference type="Pfam" id="PF24681">
    <property type="entry name" value="Kelch_KLHDC2_KLHL20_DRC7"/>
    <property type="match status" value="1"/>
</dbReference>
<dbReference type="InterPro" id="IPR028082">
    <property type="entry name" value="Peripla_BP_I"/>
</dbReference>
<name>A0ABQ6N2G9_9STRA</name>
<feature type="signal peptide" evidence="13">
    <location>
        <begin position="1"/>
        <end position="21"/>
    </location>
</feature>
<feature type="transmembrane region" description="Helical" evidence="12">
    <location>
        <begin position="838"/>
        <end position="861"/>
    </location>
</feature>
<dbReference type="Gene3D" id="3.40.50.2300">
    <property type="match status" value="2"/>
</dbReference>
<dbReference type="InterPro" id="IPR015915">
    <property type="entry name" value="Kelch-typ_b-propeller"/>
</dbReference>
<comment type="caution">
    <text evidence="15">The sequence shown here is derived from an EMBL/GenBank/DDBJ whole genome shotgun (WGS) entry which is preliminary data.</text>
</comment>
<dbReference type="Pfam" id="PF02608">
    <property type="entry name" value="Bmp"/>
    <property type="match status" value="1"/>
</dbReference>
<protein>
    <recommendedName>
        <fullName evidence="14">G-protein coupled receptors family 3 profile domain-containing protein</fullName>
    </recommendedName>
</protein>
<accession>A0ABQ6N2G9</accession>
<keyword evidence="9" id="KW-0325">Glycoprotein</keyword>
<evidence type="ECO:0000256" key="10">
    <source>
        <dbReference type="ARBA" id="ARBA00023288"/>
    </source>
</evidence>
<keyword evidence="8 12" id="KW-0472">Membrane</keyword>